<name>A0A2N1PJH1_9BACT</name>
<keyword evidence="1" id="KW-0472">Membrane</keyword>
<gene>
    <name evidence="2" type="ORF">CVV64_18515</name>
</gene>
<dbReference type="AlphaFoldDB" id="A0A2N1PJH1"/>
<feature type="transmembrane region" description="Helical" evidence="1">
    <location>
        <begin position="190"/>
        <end position="209"/>
    </location>
</feature>
<dbReference type="GO" id="GO:0140359">
    <property type="term" value="F:ABC-type transporter activity"/>
    <property type="evidence" value="ECO:0007669"/>
    <property type="project" value="InterPro"/>
</dbReference>
<sequence>MRSILAIGSMEFRTGRSITFLAILLVYCFKAFSSQNVMTTNAGELASRGADMCWTLCLGLVIYLTSTSIAREKNRDTYSFFLTNPNPRWHLLAGKFLGVFYLVMLFLIITFPARTPGQFCDMSWIGRCLVFYLSNWINLLHSSLTLLLIAALAFFCSTIAGTPTKSFISTCLLLFFIEFIPRSLGIVEGYNLRIAAVILVMFAGSFAIIRKGDVLALWALTKRSAPFIILALLIPLALLKGLVEYRKATFVVTTSDHINKTTLGLLNGNMICNRVHFNPLLESRECSLSGGMSFMDENSAWQPFGKRNQKLISISPCGTRAIVMDPNGFFGVQGSGILSFFLGFPFHTDSSGRYYLTDGSKIISELNSGDISFGNSACQWQWDNSGGIIAIKSDKDEKPRGLFSSRSMKYGGFNINAKKDSRLIRIKDGQISKIGHIKGAKWNFAVAYHFYHLPDDTVLLCTHYHSNSYNGIPMSDSSDGKKQTPRDTWARFGKGLPETGEPFNVLKDHTFRCHFTAESSENYIPVERNGIDYLYSILDMKLITITAEKKFDRKLKPKNSDNGRPGDFPNRNLVLNKNRVSAFWIEDFNSYLEKQGPQLTPDNLLGITSEIPSEIPSEKASRHKETNEKVAEFTNRNNDPIYKTSKNFKFVHWIIEENGEIKSGTLPFDSRIYSEEVKLSFKWTKNGRKILIFVNKGTYTDTPENLLLITQYQLERLEIPSYMAPILKQKITSQLTCLRKILIFDPLSGLPPQEIYSDEEFDSERNLDTLMLEKSFRYRRNDFSSSDNWPEGLVWLSDDTFTFPRAEKLVKIEMNGGRISRN</sequence>
<dbReference type="GO" id="GO:0005886">
    <property type="term" value="C:plasma membrane"/>
    <property type="evidence" value="ECO:0007669"/>
    <property type="project" value="UniProtKB-SubCell"/>
</dbReference>
<dbReference type="EMBL" id="PGXC01000044">
    <property type="protein sequence ID" value="PKK88498.1"/>
    <property type="molecule type" value="Genomic_DNA"/>
</dbReference>
<comment type="caution">
    <text evidence="2">The sequence shown here is derived from an EMBL/GenBank/DDBJ whole genome shotgun (WGS) entry which is preliminary data.</text>
</comment>
<feature type="transmembrane region" description="Helical" evidence="1">
    <location>
        <begin position="225"/>
        <end position="243"/>
    </location>
</feature>
<feature type="transmembrane region" description="Helical" evidence="1">
    <location>
        <begin position="49"/>
        <end position="70"/>
    </location>
</feature>
<organism evidence="2 3">
    <name type="scientific">Candidatus Wallbacteria bacterium HGW-Wallbacteria-1</name>
    <dbReference type="NCBI Taxonomy" id="2013854"/>
    <lineage>
        <taxon>Bacteria</taxon>
        <taxon>Candidatus Walliibacteriota</taxon>
    </lineage>
</organism>
<accession>A0A2N1PJH1</accession>
<evidence type="ECO:0000256" key="1">
    <source>
        <dbReference type="SAM" id="Phobius"/>
    </source>
</evidence>
<evidence type="ECO:0000313" key="2">
    <source>
        <dbReference type="EMBL" id="PKK88498.1"/>
    </source>
</evidence>
<dbReference type="Proteomes" id="UP000233256">
    <property type="component" value="Unassembled WGS sequence"/>
</dbReference>
<protein>
    <submittedName>
        <fullName evidence="2">Uncharacterized protein</fullName>
    </submittedName>
</protein>
<keyword evidence="1" id="KW-1133">Transmembrane helix</keyword>
<reference evidence="2 3" key="1">
    <citation type="journal article" date="2017" name="ISME J.">
        <title>Potential for microbial H2 and metal transformations associated with novel bacteria and archaea in deep terrestrial subsurface sediments.</title>
        <authorList>
            <person name="Hernsdorf A.W."/>
            <person name="Amano Y."/>
            <person name="Miyakawa K."/>
            <person name="Ise K."/>
            <person name="Suzuki Y."/>
            <person name="Anantharaman K."/>
            <person name="Probst A."/>
            <person name="Burstein D."/>
            <person name="Thomas B.C."/>
            <person name="Banfield J.F."/>
        </authorList>
    </citation>
    <scope>NUCLEOTIDE SEQUENCE [LARGE SCALE GENOMIC DNA]</scope>
    <source>
        <strain evidence="2">HGW-Wallbacteria-1</strain>
    </source>
</reference>
<feature type="transmembrane region" description="Helical" evidence="1">
    <location>
        <begin position="91"/>
        <end position="113"/>
    </location>
</feature>
<proteinExistence type="predicted"/>
<evidence type="ECO:0000313" key="3">
    <source>
        <dbReference type="Proteomes" id="UP000233256"/>
    </source>
</evidence>
<dbReference type="Pfam" id="PF12679">
    <property type="entry name" value="ABC2_membrane_2"/>
    <property type="match status" value="1"/>
</dbReference>
<feature type="transmembrane region" description="Helical" evidence="1">
    <location>
        <begin position="133"/>
        <end position="155"/>
    </location>
</feature>
<keyword evidence="1" id="KW-0812">Transmembrane</keyword>